<evidence type="ECO:0000256" key="8">
    <source>
        <dbReference type="ARBA" id="ARBA00022458"/>
    </source>
</evidence>
<dbReference type="Pfam" id="PF22594">
    <property type="entry name" value="GTP-eEF1A_C"/>
    <property type="match status" value="1"/>
</dbReference>
<dbReference type="SUPFAM" id="SSF50447">
    <property type="entry name" value="Translation proteins"/>
    <property type="match status" value="1"/>
</dbReference>
<organism evidence="22 23">
    <name type="scientific">Larsenimonas rhizosphaerae</name>
    <dbReference type="NCBI Taxonomy" id="2944682"/>
    <lineage>
        <taxon>Bacteria</taxon>
        <taxon>Pseudomonadati</taxon>
        <taxon>Pseudomonadota</taxon>
        <taxon>Gammaproteobacteria</taxon>
        <taxon>Oceanospirillales</taxon>
        <taxon>Halomonadaceae</taxon>
        <taxon>Larsenimonas</taxon>
    </lineage>
</organism>
<evidence type="ECO:0000256" key="12">
    <source>
        <dbReference type="ARBA" id="ARBA00022777"/>
    </source>
</evidence>
<feature type="binding site" evidence="19">
    <location>
        <begin position="110"/>
        <end position="114"/>
    </location>
    <ligand>
        <name>GTP</name>
        <dbReference type="ChEBI" id="CHEBI:37565"/>
    </ligand>
</feature>
<keyword evidence="15" id="KW-0511">Multifunctional enzyme</keyword>
<evidence type="ECO:0000313" key="22">
    <source>
        <dbReference type="EMBL" id="MCX2524848.1"/>
    </source>
</evidence>
<evidence type="ECO:0000256" key="7">
    <source>
        <dbReference type="ARBA" id="ARBA00007237"/>
    </source>
</evidence>
<evidence type="ECO:0000256" key="10">
    <source>
        <dbReference type="ARBA" id="ARBA00022695"/>
    </source>
</evidence>
<dbReference type="InterPro" id="IPR044139">
    <property type="entry name" value="CysN_NoDQ_III"/>
</dbReference>
<comment type="function">
    <text evidence="2">APS kinase catalyzes the synthesis of activated sulfate.</text>
</comment>
<dbReference type="Pfam" id="PF00009">
    <property type="entry name" value="GTP_EFTU"/>
    <property type="match status" value="1"/>
</dbReference>
<dbReference type="InterPro" id="IPR044138">
    <property type="entry name" value="CysN_II"/>
</dbReference>
<dbReference type="InterPro" id="IPR009000">
    <property type="entry name" value="Transl_B-barrel_sf"/>
</dbReference>
<comment type="pathway">
    <text evidence="5 19">Sulfur metabolism; hydrogen sulfide biosynthesis; sulfite from sulfate: step 1/3.</text>
</comment>
<dbReference type="InterPro" id="IPR041757">
    <property type="entry name" value="CysN_GTP-bd"/>
</dbReference>
<dbReference type="GO" id="GO:0004781">
    <property type="term" value="F:sulfate adenylyltransferase (ATP) activity"/>
    <property type="evidence" value="ECO:0007669"/>
    <property type="project" value="UniProtKB-UniRule"/>
</dbReference>
<dbReference type="Proteomes" id="UP001165678">
    <property type="component" value="Unassembled WGS sequence"/>
</dbReference>
<evidence type="ECO:0000256" key="9">
    <source>
        <dbReference type="ARBA" id="ARBA00022679"/>
    </source>
</evidence>
<dbReference type="PANTHER" id="PTHR23115">
    <property type="entry name" value="TRANSLATION FACTOR"/>
    <property type="match status" value="1"/>
</dbReference>
<keyword evidence="13 19" id="KW-0067">ATP-binding</keyword>
<dbReference type="InterPro" id="IPR059117">
    <property type="entry name" value="APS_kinase_dom"/>
</dbReference>
<dbReference type="EC" id="2.7.7.4" evidence="19"/>
<keyword evidence="9 19" id="KW-0808">Transferase</keyword>
<keyword evidence="12 20" id="KW-0418">Kinase</keyword>
<evidence type="ECO:0000256" key="14">
    <source>
        <dbReference type="ARBA" id="ARBA00023134"/>
    </source>
</evidence>
<dbReference type="InterPro" id="IPR050100">
    <property type="entry name" value="TRAFAC_GTPase_members"/>
</dbReference>
<keyword evidence="14 19" id="KW-0342">GTP-binding</keyword>
<dbReference type="NCBIfam" id="NF003478">
    <property type="entry name" value="PRK05124.1"/>
    <property type="match status" value="1"/>
</dbReference>
<comment type="caution">
    <text evidence="22">The sequence shown here is derived from an EMBL/GenBank/DDBJ whole genome shotgun (WGS) entry which is preliminary data.</text>
</comment>
<dbReference type="InterPro" id="IPR002891">
    <property type="entry name" value="APS"/>
</dbReference>
<evidence type="ECO:0000256" key="13">
    <source>
        <dbReference type="ARBA" id="ARBA00022840"/>
    </source>
</evidence>
<dbReference type="FunFam" id="2.40.30.10:FF:000027">
    <property type="entry name" value="Sulfate adenylyltransferase subunit 1"/>
    <property type="match status" value="1"/>
</dbReference>
<comment type="catalytic activity">
    <reaction evidence="1 20">
        <text>adenosine 5'-phosphosulfate + ATP = 3'-phosphoadenylyl sulfate + ADP + H(+)</text>
        <dbReference type="Rhea" id="RHEA:24152"/>
        <dbReference type="ChEBI" id="CHEBI:15378"/>
        <dbReference type="ChEBI" id="CHEBI:30616"/>
        <dbReference type="ChEBI" id="CHEBI:58243"/>
        <dbReference type="ChEBI" id="CHEBI:58339"/>
        <dbReference type="ChEBI" id="CHEBI:456216"/>
        <dbReference type="EC" id="2.7.1.25"/>
    </reaction>
</comment>
<evidence type="ECO:0000256" key="11">
    <source>
        <dbReference type="ARBA" id="ARBA00022741"/>
    </source>
</evidence>
<comment type="catalytic activity">
    <reaction evidence="16 19">
        <text>sulfate + ATP + H(+) = adenosine 5'-phosphosulfate + diphosphate</text>
        <dbReference type="Rhea" id="RHEA:18133"/>
        <dbReference type="ChEBI" id="CHEBI:15378"/>
        <dbReference type="ChEBI" id="CHEBI:16189"/>
        <dbReference type="ChEBI" id="CHEBI:30616"/>
        <dbReference type="ChEBI" id="CHEBI:33019"/>
        <dbReference type="ChEBI" id="CHEBI:58243"/>
        <dbReference type="EC" id="2.7.7.4"/>
    </reaction>
</comment>
<evidence type="ECO:0000256" key="20">
    <source>
        <dbReference type="HAMAP-Rule" id="MF_00065"/>
    </source>
</evidence>
<dbReference type="GO" id="GO:0070814">
    <property type="term" value="P:hydrogen sulfide biosynthetic process"/>
    <property type="evidence" value="ECO:0007669"/>
    <property type="project" value="UniProtKB-UniRule"/>
</dbReference>
<dbReference type="NCBIfam" id="TIGR00231">
    <property type="entry name" value="small_GTP"/>
    <property type="match status" value="1"/>
</dbReference>
<evidence type="ECO:0000256" key="5">
    <source>
        <dbReference type="ARBA" id="ARBA00005048"/>
    </source>
</evidence>
<evidence type="ECO:0000256" key="17">
    <source>
        <dbReference type="ARBA" id="ARBA00055271"/>
    </source>
</evidence>
<dbReference type="CDD" id="cd04095">
    <property type="entry name" value="CysN_NoDQ_III"/>
    <property type="match status" value="1"/>
</dbReference>
<dbReference type="NCBIfam" id="NF004035">
    <property type="entry name" value="PRK05506.1"/>
    <property type="match status" value="1"/>
</dbReference>
<dbReference type="NCBIfam" id="NF003013">
    <property type="entry name" value="PRK03846.1"/>
    <property type="match status" value="1"/>
</dbReference>
<dbReference type="HAMAP" id="MF_00062">
    <property type="entry name" value="Sulf_adenylyltr_sub1"/>
    <property type="match status" value="1"/>
</dbReference>
<comment type="similarity">
    <text evidence="20">Belongs to the APS kinase family.</text>
</comment>
<comment type="similarity">
    <text evidence="7">In the N-terminal section; belongs to the TRAFAC class translation factor GTPase superfamily. Classic translation factor GTPase family. CysN/NodQ subfamily.</text>
</comment>
<comment type="similarity">
    <text evidence="6">In the C-terminal section; belongs to the APS kinase family.</text>
</comment>
<evidence type="ECO:0000256" key="1">
    <source>
        <dbReference type="ARBA" id="ARBA00001823"/>
    </source>
</evidence>
<evidence type="ECO:0000256" key="4">
    <source>
        <dbReference type="ARBA" id="ARBA00004806"/>
    </source>
</evidence>
<dbReference type="SUPFAM" id="SSF50465">
    <property type="entry name" value="EF-Tu/eEF-1alpha/eIF2-gamma C-terminal domain"/>
    <property type="match status" value="1"/>
</dbReference>
<dbReference type="InterPro" id="IPR005225">
    <property type="entry name" value="Small_GTP-bd"/>
</dbReference>
<keyword evidence="23" id="KW-1185">Reference proteome</keyword>
<comment type="subunit">
    <text evidence="18">Heterodimer composed of CysD, the smaller subunit, and CysNC.</text>
</comment>
<dbReference type="InterPro" id="IPR054696">
    <property type="entry name" value="GTP-eEF1A_C"/>
</dbReference>
<keyword evidence="20" id="KW-0597">Phosphoprotein</keyword>
<evidence type="ECO:0000256" key="16">
    <source>
        <dbReference type="ARBA" id="ARBA00049370"/>
    </source>
</evidence>
<dbReference type="PROSITE" id="PS51722">
    <property type="entry name" value="G_TR_2"/>
    <property type="match status" value="1"/>
</dbReference>
<dbReference type="PROSITE" id="PS00301">
    <property type="entry name" value="G_TR_1"/>
    <property type="match status" value="1"/>
</dbReference>
<name>A0AA41ZMY6_9GAMM</name>
<dbReference type="Gene3D" id="2.40.30.10">
    <property type="entry name" value="Translation factors"/>
    <property type="match status" value="2"/>
</dbReference>
<sequence length="639" mass="70984">MAHQSDLIAENIEQYLKEHENKDLLRFITCGSVDDGKSTLIGRLLHDSKMIYEDQLAAITRDSKKSGTTGDKVDLALLVDGLQSEREQGITIDVAYRFFSTDKRKFIIADTPGHEQYTRNMATGASTASLAVILIDARYGVQTQTRRHSFIADLLGIQHLVIAVNKMDLVEYGEARFNEIVEQYKQFADKLDAPNLYFVPMSALEGDNVVNASEHMNWYTGQPLLALLEGIELSRDQNLTDLRLPVQYVNRPNLDFRGYCGTLAAGILRPGQSVRALPSGKTSTVERIVTFDGDLDAAYPGQAITVTLDDEIDISRGDWLVAADAEIAESNAFTADIVWMHEQAMQPGRAYDIKIGTREVSGQIRHIDYQIDVNTLDHHAADELVLNAIGRCQVELTSPVPIDNYRRSPGTGSFIVIDRLTNVTVGAGMVTGSLDIQTPYEYRDNDSPAEVVWNTTSVTPAMRAAIKGHQPRCIWLTGLSGSGKSTIANALEVEMNRHGYHTMLLDGDNIRHGLCKDLGMSEADRNENIRRVGELAKIFVDAGLVVITAFISPYRADRKEARVLFDEGDFVEVFIDTPLTVCEQRDPKGLYKKAREGKIRDFTGIDSPYETPMDAEVVLKAGQYDQHALVSQLLKALQR</sequence>
<reference evidence="22" key="1">
    <citation type="submission" date="2022-11" db="EMBL/GenBank/DDBJ databases">
        <title>Larsenimonas rhizosphaerae sp. nov., isolated from a tidal mudflat.</title>
        <authorList>
            <person name="Lee S.D."/>
            <person name="Kim I.S."/>
        </authorList>
    </citation>
    <scope>NUCLEOTIDE SEQUENCE</scope>
    <source>
        <strain evidence="22">GH2-1</strain>
    </source>
</reference>
<dbReference type="AlphaFoldDB" id="A0AA41ZMY6"/>
<dbReference type="InterPro" id="IPR027417">
    <property type="entry name" value="P-loop_NTPase"/>
</dbReference>
<dbReference type="InterPro" id="IPR031157">
    <property type="entry name" value="G_TR_CS"/>
</dbReference>
<feature type="domain" description="Tr-type G" evidence="21">
    <location>
        <begin position="22"/>
        <end position="237"/>
    </location>
</feature>
<dbReference type="SUPFAM" id="SSF52540">
    <property type="entry name" value="P-loop containing nucleoside triphosphate hydrolases"/>
    <property type="match status" value="2"/>
</dbReference>
<feature type="active site" description="Phosphoserine intermediate" evidence="20">
    <location>
        <position position="552"/>
    </location>
</feature>
<dbReference type="EC" id="2.7.1.25" evidence="20"/>
<evidence type="ECO:0000313" key="23">
    <source>
        <dbReference type="Proteomes" id="UP001165678"/>
    </source>
</evidence>
<dbReference type="Gene3D" id="3.40.50.300">
    <property type="entry name" value="P-loop containing nucleotide triphosphate hydrolases"/>
    <property type="match status" value="2"/>
</dbReference>
<evidence type="ECO:0000256" key="18">
    <source>
        <dbReference type="ARBA" id="ARBA00062688"/>
    </source>
</evidence>
<dbReference type="CDD" id="cd04166">
    <property type="entry name" value="CysN_ATPS"/>
    <property type="match status" value="1"/>
</dbReference>
<evidence type="ECO:0000256" key="2">
    <source>
        <dbReference type="ARBA" id="ARBA00002357"/>
    </source>
</evidence>
<keyword evidence="10 19" id="KW-0548">Nucleotidyltransferase</keyword>
<dbReference type="InterPro" id="IPR009001">
    <property type="entry name" value="Transl_elong_EF1A/Init_IF2_C"/>
</dbReference>
<dbReference type="InterPro" id="IPR000795">
    <property type="entry name" value="T_Tr_GTP-bd_dom"/>
</dbReference>
<keyword evidence="11 19" id="KW-0547">Nucleotide-binding</keyword>
<evidence type="ECO:0000256" key="6">
    <source>
        <dbReference type="ARBA" id="ARBA00005438"/>
    </source>
</evidence>
<dbReference type="CDD" id="cd02027">
    <property type="entry name" value="APSK"/>
    <property type="match status" value="1"/>
</dbReference>
<comment type="function">
    <text evidence="3 20">Catalyzes the synthesis of activated sulfate.</text>
</comment>
<dbReference type="CDD" id="cd03695">
    <property type="entry name" value="CysN_NodQ_II"/>
    <property type="match status" value="1"/>
</dbReference>
<protein>
    <recommendedName>
        <fullName evidence="19 20">Multifunctional fusion protein</fullName>
    </recommendedName>
    <domain>
        <recommendedName>
            <fullName evidence="19">Sulfate adenylyltransferase subunit 1</fullName>
            <ecNumber evidence="19">2.7.7.4</ecNumber>
        </recommendedName>
        <alternativeName>
            <fullName evidence="19">ATP-sulfurylase large subunit</fullName>
        </alternativeName>
        <alternativeName>
            <fullName evidence="19">Sulfate adenylate transferase</fullName>
            <shortName evidence="19">SAT</shortName>
        </alternativeName>
    </domain>
    <domain>
        <recommendedName>
            <fullName evidence="20">Adenylyl-sulfate kinase</fullName>
            <ecNumber evidence="20">2.7.1.25</ecNumber>
        </recommendedName>
        <alternativeName>
            <fullName evidence="20">APS kinase</fullName>
        </alternativeName>
        <alternativeName>
            <fullName evidence="20">ATP adenosine-5'-phosphosulfate 3'-phosphotransferase</fullName>
        </alternativeName>
        <alternativeName>
            <fullName evidence="20">Adenosine-5'-phosphosulfate kinase</fullName>
        </alternativeName>
    </domain>
</protein>
<evidence type="ECO:0000259" key="21">
    <source>
        <dbReference type="PROSITE" id="PS51722"/>
    </source>
</evidence>
<dbReference type="GO" id="GO:0005525">
    <property type="term" value="F:GTP binding"/>
    <property type="evidence" value="ECO:0007669"/>
    <property type="project" value="UniProtKB-UniRule"/>
</dbReference>
<keyword evidence="8" id="KW-0536">Nodulation</keyword>
<dbReference type="RefSeq" id="WP_265896496.1">
    <property type="nucleotide sequence ID" value="NZ_JAPIVE010000003.1"/>
</dbReference>
<dbReference type="PRINTS" id="PR00315">
    <property type="entry name" value="ELONGATNFCT"/>
</dbReference>
<dbReference type="EMBL" id="JAPIVE010000003">
    <property type="protein sequence ID" value="MCX2524848.1"/>
    <property type="molecule type" value="Genomic_DNA"/>
</dbReference>
<dbReference type="GO" id="GO:0005524">
    <property type="term" value="F:ATP binding"/>
    <property type="evidence" value="ECO:0007669"/>
    <property type="project" value="UniProtKB-UniRule"/>
</dbReference>
<evidence type="ECO:0000256" key="19">
    <source>
        <dbReference type="HAMAP-Rule" id="MF_00062"/>
    </source>
</evidence>
<evidence type="ECO:0000256" key="15">
    <source>
        <dbReference type="ARBA" id="ARBA00023268"/>
    </source>
</evidence>
<evidence type="ECO:0000256" key="3">
    <source>
        <dbReference type="ARBA" id="ARBA00002632"/>
    </source>
</evidence>
<dbReference type="InterPro" id="IPR011779">
    <property type="entry name" value="SO4_adenylTrfase_lsu"/>
</dbReference>
<dbReference type="Pfam" id="PF01583">
    <property type="entry name" value="APS_kinase"/>
    <property type="match status" value="1"/>
</dbReference>
<feature type="binding site" evidence="20">
    <location>
        <begin position="478"/>
        <end position="485"/>
    </location>
    <ligand>
        <name>ATP</name>
        <dbReference type="ChEBI" id="CHEBI:30616"/>
    </ligand>
</feature>
<dbReference type="NCBIfam" id="TIGR00455">
    <property type="entry name" value="apsK"/>
    <property type="match status" value="1"/>
</dbReference>
<accession>A0AA41ZMY6</accession>
<dbReference type="GO" id="GO:0000103">
    <property type="term" value="P:sulfate assimilation"/>
    <property type="evidence" value="ECO:0007669"/>
    <property type="project" value="UniProtKB-UniRule"/>
</dbReference>
<comment type="function">
    <text evidence="17 19">With CysD forms the ATP sulfurylase (ATPS) that catalyzes the adenylation of sulfate producing adenosine 5'-phosphosulfate (APS) and diphosphate, the first enzymatic step in sulfur assimilation pathway. APS synthesis involves the formation of a high-energy phosphoric-sulfuric acid anhydride bond driven by GTP hydrolysis by CysN coupled to ATP hydrolysis by CysD.</text>
</comment>
<dbReference type="FunFam" id="3.40.50.300:FF:000119">
    <property type="entry name" value="Sulfate adenylyltransferase subunit 1"/>
    <property type="match status" value="1"/>
</dbReference>
<dbReference type="HAMAP" id="MF_00065">
    <property type="entry name" value="Adenylyl_sulf_kinase"/>
    <property type="match status" value="1"/>
</dbReference>
<proteinExistence type="inferred from homology"/>
<feature type="binding site" evidence="19">
    <location>
        <begin position="165"/>
        <end position="168"/>
    </location>
    <ligand>
        <name>GTP</name>
        <dbReference type="ChEBI" id="CHEBI:37565"/>
    </ligand>
</feature>
<comment type="similarity">
    <text evidence="19">Belongs to the TRAFAC class translation factor GTPase superfamily. Classic translation factor GTPase family. CysN/NodQ subfamily.</text>
</comment>
<gene>
    <name evidence="19 22" type="primary">cysN</name>
    <name evidence="20" type="synonym">cysC</name>
    <name evidence="22" type="ORF">OQ287_11410</name>
</gene>
<dbReference type="GO" id="GO:0004020">
    <property type="term" value="F:adenylylsulfate kinase activity"/>
    <property type="evidence" value="ECO:0007669"/>
    <property type="project" value="UniProtKB-UniRule"/>
</dbReference>
<dbReference type="GO" id="GO:0003924">
    <property type="term" value="F:GTPase activity"/>
    <property type="evidence" value="ECO:0007669"/>
    <property type="project" value="InterPro"/>
</dbReference>
<comment type="pathway">
    <text evidence="4 20">Sulfur metabolism; hydrogen sulfide biosynthesis; sulfite from sulfate: step 2/3.</text>
</comment>
<dbReference type="NCBIfam" id="TIGR02034">
    <property type="entry name" value="CysN"/>
    <property type="match status" value="1"/>
</dbReference>
<dbReference type="FunFam" id="3.40.50.300:FF:000212">
    <property type="entry name" value="Adenylyl-sulfate kinase"/>
    <property type="match status" value="1"/>
</dbReference>
<feature type="binding site" evidence="19">
    <location>
        <begin position="31"/>
        <end position="38"/>
    </location>
    <ligand>
        <name>GTP</name>
        <dbReference type="ChEBI" id="CHEBI:37565"/>
    </ligand>
</feature>